<comment type="caution">
    <text evidence="1">The sequence shown here is derived from an EMBL/GenBank/DDBJ whole genome shotgun (WGS) entry which is preliminary data.</text>
</comment>
<accession>A0A2P8E0M8</accession>
<evidence type="ECO:0000313" key="1">
    <source>
        <dbReference type="EMBL" id="PSL03032.1"/>
    </source>
</evidence>
<keyword evidence="2" id="KW-1185">Reference proteome</keyword>
<reference evidence="1 2" key="1">
    <citation type="submission" date="2018-03" db="EMBL/GenBank/DDBJ databases">
        <title>Genomic Encyclopedia of Archaeal and Bacterial Type Strains, Phase II (KMG-II): from individual species to whole genera.</title>
        <authorList>
            <person name="Goeker M."/>
        </authorList>
    </citation>
    <scope>NUCLEOTIDE SEQUENCE [LARGE SCALE GENOMIC DNA]</scope>
    <source>
        <strain evidence="1 2">DSM 28057</strain>
    </source>
</reference>
<dbReference type="OrthoDB" id="9820147at2"/>
<dbReference type="AlphaFoldDB" id="A0A2P8E0M8"/>
<name>A0A2P8E0M8_9BACT</name>
<sequence>MEDKEIQEIREKFKNQITPELKESFQKLRDRMTAYNDKNQKEFKKTFKTVKHILKSRKLVLPRDWQKVFYEWYVEKYRDEINELTWDDLTEKMKDESIIFEWAESYTKELIPEKIEVEKTERGEPIAVRYSILNEFFNESDQFKNLSEKQKEQILAYILGTIPRTAKGIKNGEPKYFSDGHKSRAKELINKIKKGDIL</sequence>
<dbReference type="EMBL" id="PYGF01000008">
    <property type="protein sequence ID" value="PSL03032.1"/>
    <property type="molecule type" value="Genomic_DNA"/>
</dbReference>
<dbReference type="Proteomes" id="UP000240708">
    <property type="component" value="Unassembled WGS sequence"/>
</dbReference>
<protein>
    <submittedName>
        <fullName evidence="1">Uncharacterized protein</fullName>
    </submittedName>
</protein>
<organism evidence="1 2">
    <name type="scientific">Cecembia rubra</name>
    <dbReference type="NCBI Taxonomy" id="1485585"/>
    <lineage>
        <taxon>Bacteria</taxon>
        <taxon>Pseudomonadati</taxon>
        <taxon>Bacteroidota</taxon>
        <taxon>Cytophagia</taxon>
        <taxon>Cytophagales</taxon>
        <taxon>Cyclobacteriaceae</taxon>
        <taxon>Cecembia</taxon>
    </lineage>
</organism>
<dbReference type="RefSeq" id="WP_130274474.1">
    <property type="nucleotide sequence ID" value="NZ_PYGF01000008.1"/>
</dbReference>
<gene>
    <name evidence="1" type="ORF">CLV48_108142</name>
</gene>
<proteinExistence type="predicted"/>
<evidence type="ECO:0000313" key="2">
    <source>
        <dbReference type="Proteomes" id="UP000240708"/>
    </source>
</evidence>